<evidence type="ECO:0000313" key="2">
    <source>
        <dbReference type="EMBL" id="CAJ0573884.1"/>
    </source>
</evidence>
<reference evidence="1" key="1">
    <citation type="submission" date="2023-06" db="EMBL/GenBank/DDBJ databases">
        <authorList>
            <person name="Delattre M."/>
        </authorList>
    </citation>
    <scope>NUCLEOTIDE SEQUENCE</scope>
    <source>
        <strain evidence="1">AF72</strain>
    </source>
</reference>
<dbReference type="EMBL" id="CATQJA010001677">
    <property type="protein sequence ID" value="CAJ0568162.1"/>
    <property type="molecule type" value="Genomic_DNA"/>
</dbReference>
<proteinExistence type="predicted"/>
<dbReference type="Proteomes" id="UP001177023">
    <property type="component" value="Unassembled WGS sequence"/>
</dbReference>
<dbReference type="PANTHER" id="PTHR36519">
    <property type="entry name" value="FIP (FUNGUS-INDUCED PROTEIN) RELATED-RELATED"/>
    <property type="match status" value="1"/>
</dbReference>
<dbReference type="EMBL" id="CATQJA010002624">
    <property type="protein sequence ID" value="CAJ0573884.1"/>
    <property type="molecule type" value="Genomic_DNA"/>
</dbReference>
<feature type="non-terminal residue" evidence="1">
    <location>
        <position position="1"/>
    </location>
</feature>
<evidence type="ECO:0000313" key="3">
    <source>
        <dbReference type="Proteomes" id="UP001177023"/>
    </source>
</evidence>
<accession>A0AA36FX66</accession>
<gene>
    <name evidence="2" type="ORF">MSPICULIGERA_LOCUS12230</name>
    <name evidence="1" type="ORF">MSPICULIGERA_LOCUS6688</name>
</gene>
<protein>
    <submittedName>
        <fullName evidence="1">Uncharacterized protein</fullName>
    </submittedName>
</protein>
<dbReference type="PANTHER" id="PTHR36519:SF6">
    <property type="entry name" value="LATE NODULIN-RELATED"/>
    <property type="match status" value="1"/>
</dbReference>
<organism evidence="1 3">
    <name type="scientific">Mesorhabditis spiculigera</name>
    <dbReference type="NCBI Taxonomy" id="96644"/>
    <lineage>
        <taxon>Eukaryota</taxon>
        <taxon>Metazoa</taxon>
        <taxon>Ecdysozoa</taxon>
        <taxon>Nematoda</taxon>
        <taxon>Chromadorea</taxon>
        <taxon>Rhabditida</taxon>
        <taxon>Rhabditina</taxon>
        <taxon>Rhabditomorpha</taxon>
        <taxon>Rhabditoidea</taxon>
        <taxon>Rhabditidae</taxon>
        <taxon>Mesorhabditinae</taxon>
        <taxon>Mesorhabditis</taxon>
    </lineage>
</organism>
<dbReference type="AlphaFoldDB" id="A0AA36FX66"/>
<keyword evidence="3" id="KW-1185">Reference proteome</keyword>
<name>A0AA36FX66_9BILA</name>
<evidence type="ECO:0000313" key="1">
    <source>
        <dbReference type="EMBL" id="CAJ0568162.1"/>
    </source>
</evidence>
<comment type="caution">
    <text evidence="1">The sequence shown here is derived from an EMBL/GenBank/DDBJ whole genome shotgun (WGS) entry which is preliminary data.</text>
</comment>
<sequence>MAICEKCPPVWGEFECPLGFSCNQTQCLSARGNVEIDCAQLSCPPQTVCADGKCFPLSAIKCNRHVLTAEGEARSIVSDCGRRGKCVNGQCLLDRCADVNCEEGEICRDGKCTMMVEAFCVQHADCGPSLDCRNNKCVLRPQPPICTCNPDQLCKRGECLPNKRCGNIVCPDGSYCVEGTCITAVGLDCSDDVCHGGTVCVEGRCQADQCINRCPADHECREGQCRALQGILCTGECPMPYECVDGTCQRNECSLKVCQIGEVCEGVGSCNRAEGRFCTLAIRDCGFAFKCESNRCVDLLMATQRAYQYYQ</sequence>